<dbReference type="OrthoDB" id="6513151at2759"/>
<evidence type="ECO:0000256" key="1">
    <source>
        <dbReference type="SAM" id="MobiDB-lite"/>
    </source>
</evidence>
<keyword evidence="3" id="KW-0418">Kinase</keyword>
<dbReference type="InterPro" id="IPR000719">
    <property type="entry name" value="Prot_kinase_dom"/>
</dbReference>
<dbReference type="EMBL" id="PGGS01000014">
    <property type="protein sequence ID" value="PNH12153.1"/>
    <property type="molecule type" value="Genomic_DNA"/>
</dbReference>
<dbReference type="PANTHER" id="PTHR44329:SF289">
    <property type="entry name" value="SERINE_THREONINE-PROTEIN KINASE VIK"/>
    <property type="match status" value="1"/>
</dbReference>
<feature type="domain" description="Protein kinase" evidence="2">
    <location>
        <begin position="1"/>
        <end position="229"/>
    </location>
</feature>
<dbReference type="Pfam" id="PF00069">
    <property type="entry name" value="Pkinase"/>
    <property type="match status" value="1"/>
</dbReference>
<gene>
    <name evidence="3" type="ORF">TSOC_000958</name>
</gene>
<dbReference type="Proteomes" id="UP000236333">
    <property type="component" value="Unassembled WGS sequence"/>
</dbReference>
<feature type="region of interest" description="Disordered" evidence="1">
    <location>
        <begin position="1"/>
        <end position="36"/>
    </location>
</feature>
<sequence>MELEALLAQRSRPARPPPFGGGGRGGGSGSQQDLPPMVHRTWAAGGLVTTDGYSSFTAGVGGRGPGGGGAAGGSPMGGAGSGLFRAATSPPANVLLVREPGSGALVAKVADFGLSGLCGQLGGGGADTCGTVAYSAPERLAEEGGGVEQPADVYSFGVCMQQLASGKRPFADLTYGQVVFGVLCRGLKPEWPQGQCGALEPLYEMCCDADPSKRPTFDQVLAWLDSLHFPPPAPSTSTRGL</sequence>
<name>A0A2J8AHZ7_9CHLO</name>
<keyword evidence="4" id="KW-1185">Reference proteome</keyword>
<comment type="caution">
    <text evidence="3">The sequence shown here is derived from an EMBL/GenBank/DDBJ whole genome shotgun (WGS) entry which is preliminary data.</text>
</comment>
<dbReference type="PANTHER" id="PTHR44329">
    <property type="entry name" value="SERINE/THREONINE-PROTEIN KINASE TNNI3K-RELATED"/>
    <property type="match status" value="1"/>
</dbReference>
<keyword evidence="3" id="KW-0808">Transferase</keyword>
<feature type="compositionally biased region" description="Gly residues" evidence="1">
    <location>
        <begin position="20"/>
        <end position="29"/>
    </location>
</feature>
<dbReference type="AlphaFoldDB" id="A0A2J8AHZ7"/>
<dbReference type="Gene3D" id="1.10.510.10">
    <property type="entry name" value="Transferase(Phosphotransferase) domain 1"/>
    <property type="match status" value="1"/>
</dbReference>
<accession>A0A2J8AHZ7</accession>
<dbReference type="InterPro" id="IPR051681">
    <property type="entry name" value="Ser/Thr_Kinases-Pseudokinases"/>
</dbReference>
<dbReference type="GO" id="GO:0004674">
    <property type="term" value="F:protein serine/threonine kinase activity"/>
    <property type="evidence" value="ECO:0007669"/>
    <property type="project" value="TreeGrafter"/>
</dbReference>
<organism evidence="3 4">
    <name type="scientific">Tetrabaena socialis</name>
    <dbReference type="NCBI Taxonomy" id="47790"/>
    <lineage>
        <taxon>Eukaryota</taxon>
        <taxon>Viridiplantae</taxon>
        <taxon>Chlorophyta</taxon>
        <taxon>core chlorophytes</taxon>
        <taxon>Chlorophyceae</taxon>
        <taxon>CS clade</taxon>
        <taxon>Chlamydomonadales</taxon>
        <taxon>Tetrabaenaceae</taxon>
        <taxon>Tetrabaena</taxon>
    </lineage>
</organism>
<dbReference type="GO" id="GO:0005524">
    <property type="term" value="F:ATP binding"/>
    <property type="evidence" value="ECO:0007669"/>
    <property type="project" value="InterPro"/>
</dbReference>
<evidence type="ECO:0000313" key="4">
    <source>
        <dbReference type="Proteomes" id="UP000236333"/>
    </source>
</evidence>
<proteinExistence type="predicted"/>
<protein>
    <submittedName>
        <fullName evidence="3">Putative serine/threonine-protein kinase</fullName>
    </submittedName>
</protein>
<evidence type="ECO:0000313" key="3">
    <source>
        <dbReference type="EMBL" id="PNH12153.1"/>
    </source>
</evidence>
<dbReference type="SUPFAM" id="SSF56112">
    <property type="entry name" value="Protein kinase-like (PK-like)"/>
    <property type="match status" value="1"/>
</dbReference>
<dbReference type="PROSITE" id="PS50011">
    <property type="entry name" value="PROTEIN_KINASE_DOM"/>
    <property type="match status" value="1"/>
</dbReference>
<reference evidence="3 4" key="1">
    <citation type="journal article" date="2017" name="Mol. Biol. Evol.">
        <title>The 4-celled Tetrabaena socialis nuclear genome reveals the essential components for genetic control of cell number at the origin of multicellularity in the volvocine lineage.</title>
        <authorList>
            <person name="Featherston J."/>
            <person name="Arakaki Y."/>
            <person name="Hanschen E.R."/>
            <person name="Ferris P.J."/>
            <person name="Michod R.E."/>
            <person name="Olson B.J.S.C."/>
            <person name="Nozaki H."/>
            <person name="Durand P.M."/>
        </authorList>
    </citation>
    <scope>NUCLEOTIDE SEQUENCE [LARGE SCALE GENOMIC DNA]</scope>
    <source>
        <strain evidence="3 4">NIES-571</strain>
    </source>
</reference>
<dbReference type="InterPro" id="IPR011009">
    <property type="entry name" value="Kinase-like_dom_sf"/>
</dbReference>
<dbReference type="SMART" id="SM00220">
    <property type="entry name" value="S_TKc"/>
    <property type="match status" value="1"/>
</dbReference>
<evidence type="ECO:0000259" key="2">
    <source>
        <dbReference type="PROSITE" id="PS50011"/>
    </source>
</evidence>